<dbReference type="Pfam" id="PF25622">
    <property type="entry name" value="Phi29_MCP"/>
    <property type="match status" value="1"/>
</dbReference>
<name>A0A8S5QZ53_9CAUD</name>
<evidence type="ECO:0000313" key="1">
    <source>
        <dbReference type="EMBL" id="DAE24097.1"/>
    </source>
</evidence>
<dbReference type="EMBL" id="BK015767">
    <property type="protein sequence ID" value="DAE24097.1"/>
    <property type="molecule type" value="Genomic_DNA"/>
</dbReference>
<protein>
    <submittedName>
        <fullName evidence="1">Major capsid protein</fullName>
    </submittedName>
</protein>
<proteinExistence type="predicted"/>
<sequence>MKIEQVHTLLNSVLKETLGQEAIQVEDLQNVVELGKAYEDIINSDAYDKYCGKLINRIGRTIFVDRVYEGQAPSVLMEGWEYGSIMQKIQGDLPDSTENPSWNLKDGQSYDPNVFHAPKVSAKFFNAMDTYQIAMSFTRLQVKQSFTNATQLNAFFSMIENRIKMRKTIDYDNLIMRTINNFTAATLYHSFNSKDEAVYAAGSKVKAINLLYLYKLANPETTITVETCLYDLGFLKFATKLMGQTSDRLAKASTLFNISGKTRFTPKDRQHFVLLSDFEKAAASYLQADTFHDEFVKLPKHETVVYWQGSGTDYAFGSTSDIDVNIKDVFNAQPVAGGIEVHTAGILGVIFDHDALGVCNKDDRVTSNYNPLAEFTNFWYKSDAEYFNDYDENFVVFFVAE</sequence>
<accession>A0A8S5QZ53</accession>
<organism evidence="1">
    <name type="scientific">Podoviridae sp. cty7j44</name>
    <dbReference type="NCBI Taxonomy" id="2826593"/>
    <lineage>
        <taxon>Viruses</taxon>
        <taxon>Duplodnaviria</taxon>
        <taxon>Heunggongvirae</taxon>
        <taxon>Uroviricota</taxon>
        <taxon>Caudoviricetes</taxon>
    </lineage>
</organism>
<reference evidence="1" key="1">
    <citation type="journal article" date="2021" name="Proc. Natl. Acad. Sci. U.S.A.">
        <title>A Catalog of Tens of Thousands of Viruses from Human Metagenomes Reveals Hidden Associations with Chronic Diseases.</title>
        <authorList>
            <person name="Tisza M.J."/>
            <person name="Buck C.B."/>
        </authorList>
    </citation>
    <scope>NUCLEOTIDE SEQUENCE</scope>
    <source>
        <strain evidence="1">Cty7j44</strain>
    </source>
</reference>